<evidence type="ECO:0000259" key="2">
    <source>
        <dbReference type="Pfam" id="PF00892"/>
    </source>
</evidence>
<feature type="transmembrane region" description="Helical" evidence="1">
    <location>
        <begin position="202"/>
        <end position="219"/>
    </location>
</feature>
<name>A0A2W7NL12_9RHOB</name>
<reference evidence="3 4" key="1">
    <citation type="submission" date="2018-06" db="EMBL/GenBank/DDBJ databases">
        <title>Genomic Encyclopedia of Archaeal and Bacterial Type Strains, Phase II (KMG-II): from individual species to whole genera.</title>
        <authorList>
            <person name="Goeker M."/>
        </authorList>
    </citation>
    <scope>NUCLEOTIDE SEQUENCE [LARGE SCALE GENOMIC DNA]</scope>
    <source>
        <strain evidence="3 4">DSM 22009</strain>
    </source>
</reference>
<protein>
    <submittedName>
        <fullName evidence="3">EamA-like transporter family protein</fullName>
    </submittedName>
</protein>
<evidence type="ECO:0000313" key="3">
    <source>
        <dbReference type="EMBL" id="PZX18797.1"/>
    </source>
</evidence>
<dbReference type="Pfam" id="PF00892">
    <property type="entry name" value="EamA"/>
    <property type="match status" value="2"/>
</dbReference>
<dbReference type="SUPFAM" id="SSF103481">
    <property type="entry name" value="Multidrug resistance efflux transporter EmrE"/>
    <property type="match status" value="2"/>
</dbReference>
<dbReference type="EMBL" id="QKZL01000002">
    <property type="protein sequence ID" value="PZX18797.1"/>
    <property type="molecule type" value="Genomic_DNA"/>
</dbReference>
<evidence type="ECO:0000256" key="1">
    <source>
        <dbReference type="SAM" id="Phobius"/>
    </source>
</evidence>
<dbReference type="Proteomes" id="UP000248916">
    <property type="component" value="Unassembled WGS sequence"/>
</dbReference>
<comment type="caution">
    <text evidence="3">The sequence shown here is derived from an EMBL/GenBank/DDBJ whole genome shotgun (WGS) entry which is preliminary data.</text>
</comment>
<evidence type="ECO:0000313" key="4">
    <source>
        <dbReference type="Proteomes" id="UP000248916"/>
    </source>
</evidence>
<feature type="transmembrane region" description="Helical" evidence="1">
    <location>
        <begin position="257"/>
        <end position="275"/>
    </location>
</feature>
<feature type="domain" description="EamA" evidence="2">
    <location>
        <begin position="2"/>
        <end position="134"/>
    </location>
</feature>
<dbReference type="AlphaFoldDB" id="A0A2W7NL12"/>
<dbReference type="InterPro" id="IPR037185">
    <property type="entry name" value="EmrE-like"/>
</dbReference>
<proteinExistence type="predicted"/>
<feature type="transmembrane region" description="Helical" evidence="1">
    <location>
        <begin position="144"/>
        <end position="164"/>
    </location>
</feature>
<organism evidence="3 4">
    <name type="scientific">Palleronia aestuarii</name>
    <dbReference type="NCBI Taxonomy" id="568105"/>
    <lineage>
        <taxon>Bacteria</taxon>
        <taxon>Pseudomonadati</taxon>
        <taxon>Pseudomonadota</taxon>
        <taxon>Alphaproteobacteria</taxon>
        <taxon>Rhodobacterales</taxon>
        <taxon>Roseobacteraceae</taxon>
        <taxon>Palleronia</taxon>
    </lineage>
</organism>
<gene>
    <name evidence="3" type="ORF">LX81_00490</name>
</gene>
<dbReference type="GO" id="GO:0016020">
    <property type="term" value="C:membrane"/>
    <property type="evidence" value="ECO:0007669"/>
    <property type="project" value="InterPro"/>
</dbReference>
<sequence>MGLLIMCAAVTLFTAIDTSAKWLILAGLPPLQVVFLRYAGHFVFSLVVFVPREGAEAFLSVDPLKQALRSSMLLGSTILNFSALMFLPITVTTAIMFAGPIAVTLLSIPILGEQVGIRRLTAVLVGFAGVLIVVQPWSASFHPAMFFSLGAMLCASLYFVLTRFLAGRETNATSQIWSSGLATILMVPVVFFEWAWPKTPSEVAICILIGLFGALGHTSATAAHRFADASLLAPVVYLQLIFATIAGIAVFSQWPTIWTLVGALVIIGSGIYIWHRETRGAPPVRR</sequence>
<accession>A0A2W7NL12</accession>
<dbReference type="InterPro" id="IPR000620">
    <property type="entry name" value="EamA_dom"/>
</dbReference>
<feature type="transmembrane region" description="Helical" evidence="1">
    <location>
        <begin position="176"/>
        <end position="196"/>
    </location>
</feature>
<keyword evidence="1" id="KW-0472">Membrane</keyword>
<feature type="transmembrane region" description="Helical" evidence="1">
    <location>
        <begin position="119"/>
        <end position="138"/>
    </location>
</feature>
<dbReference type="PANTHER" id="PTHR22911:SF103">
    <property type="entry name" value="BLR2811 PROTEIN"/>
    <property type="match status" value="1"/>
</dbReference>
<feature type="transmembrane region" description="Helical" evidence="1">
    <location>
        <begin position="30"/>
        <end position="50"/>
    </location>
</feature>
<dbReference type="PANTHER" id="PTHR22911">
    <property type="entry name" value="ACYL-MALONYL CONDENSING ENZYME-RELATED"/>
    <property type="match status" value="1"/>
</dbReference>
<feature type="transmembrane region" description="Helical" evidence="1">
    <location>
        <begin position="95"/>
        <end position="112"/>
    </location>
</feature>
<feature type="domain" description="EamA" evidence="2">
    <location>
        <begin position="144"/>
        <end position="269"/>
    </location>
</feature>
<feature type="transmembrane region" description="Helical" evidence="1">
    <location>
        <begin position="231"/>
        <end position="251"/>
    </location>
</feature>
<keyword evidence="4" id="KW-1185">Reference proteome</keyword>
<keyword evidence="1" id="KW-0812">Transmembrane</keyword>
<keyword evidence="1" id="KW-1133">Transmembrane helix</keyword>